<evidence type="ECO:0000313" key="4">
    <source>
        <dbReference type="Proteomes" id="UP000275749"/>
    </source>
</evidence>
<evidence type="ECO:0000259" key="2">
    <source>
        <dbReference type="PROSITE" id="PS51677"/>
    </source>
</evidence>
<dbReference type="EMBL" id="RKHG01000001">
    <property type="protein sequence ID" value="ROR53158.1"/>
    <property type="molecule type" value="Genomic_DNA"/>
</dbReference>
<reference evidence="3 4" key="1">
    <citation type="submission" date="2018-11" db="EMBL/GenBank/DDBJ databases">
        <title>Sequencing the genomes of 1000 actinobacteria strains.</title>
        <authorList>
            <person name="Klenk H.-P."/>
        </authorList>
    </citation>
    <scope>NUCLEOTIDE SEQUENCE [LARGE SCALE GENOMIC DNA]</scope>
    <source>
        <strain evidence="3 4">DSM 10546</strain>
    </source>
</reference>
<dbReference type="InterPro" id="IPR050248">
    <property type="entry name" value="Polysacc_deacetylase_ArnD"/>
</dbReference>
<feature type="domain" description="NodB homology" evidence="2">
    <location>
        <begin position="117"/>
        <end position="310"/>
    </location>
</feature>
<dbReference type="PANTHER" id="PTHR10587">
    <property type="entry name" value="GLYCOSYL TRANSFERASE-RELATED"/>
    <property type="match status" value="1"/>
</dbReference>
<protein>
    <submittedName>
        <fullName evidence="3">Peptidoglycan/xylan/chitin deacetylase (PgdA/CDA1 family)</fullName>
    </submittedName>
</protein>
<feature type="region of interest" description="Disordered" evidence="1">
    <location>
        <begin position="1"/>
        <end position="34"/>
    </location>
</feature>
<dbReference type="Gene3D" id="3.20.20.370">
    <property type="entry name" value="Glycoside hydrolase/deacetylase"/>
    <property type="match status" value="1"/>
</dbReference>
<dbReference type="PROSITE" id="PS51677">
    <property type="entry name" value="NODB"/>
    <property type="match status" value="1"/>
</dbReference>
<comment type="caution">
    <text evidence="3">The sequence shown here is derived from an EMBL/GenBank/DDBJ whole genome shotgun (WGS) entry which is preliminary data.</text>
</comment>
<feature type="compositionally biased region" description="Polar residues" evidence="1">
    <location>
        <begin position="24"/>
        <end position="33"/>
    </location>
</feature>
<organism evidence="3 4">
    <name type="scientific">Luteococcus japonicus</name>
    <dbReference type="NCBI Taxonomy" id="33984"/>
    <lineage>
        <taxon>Bacteria</taxon>
        <taxon>Bacillati</taxon>
        <taxon>Actinomycetota</taxon>
        <taxon>Actinomycetes</taxon>
        <taxon>Propionibacteriales</taxon>
        <taxon>Propionibacteriaceae</taxon>
        <taxon>Luteococcus</taxon>
    </lineage>
</organism>
<dbReference type="GO" id="GO:0016810">
    <property type="term" value="F:hydrolase activity, acting on carbon-nitrogen (but not peptide) bonds"/>
    <property type="evidence" value="ECO:0007669"/>
    <property type="project" value="InterPro"/>
</dbReference>
<sequence>MVPRRYGVHLLLGGAGPPDPTRGEMSTVTPTPHTSRRALLTGSALAALSACAPSEPPSTSLSPTATPLRLRPSASTAPTPKPPVWPTRAQLVAKYGSRTPREWGLEPSGVLLRQTSRQVCLTFDACGGPYGSKVDTDLLKLLRKHRAKATLFLNRRWIEANQELATELAADPLFDLQNHGTRHLPLSVSGRKGYAEQGTHNVGEVYDEVMGNVATLTELTGSRPRFFRSGTAHYDEVAARIVRELGMVPTNFGINGDAGTTFTPSQIVESMAPTKPGDIVIGHMNQPRNDTAEGMARAIPALVTRGIGFAHLVDVV</sequence>
<dbReference type="InterPro" id="IPR011330">
    <property type="entry name" value="Glyco_hydro/deAcase_b/a-brl"/>
</dbReference>
<gene>
    <name evidence="3" type="ORF">EDD41_0285</name>
</gene>
<feature type="region of interest" description="Disordered" evidence="1">
    <location>
        <begin position="51"/>
        <end position="85"/>
    </location>
</feature>
<dbReference type="InterPro" id="IPR002509">
    <property type="entry name" value="NODB_dom"/>
</dbReference>
<dbReference type="PANTHER" id="PTHR10587:SF134">
    <property type="entry name" value="SECRETED PROTEIN"/>
    <property type="match status" value="1"/>
</dbReference>
<accession>A0A3N1ZR43</accession>
<name>A0A3N1ZR43_9ACTN</name>
<dbReference type="Pfam" id="PF01522">
    <property type="entry name" value="Polysacc_deac_1"/>
    <property type="match status" value="1"/>
</dbReference>
<proteinExistence type="predicted"/>
<dbReference type="Proteomes" id="UP000275749">
    <property type="component" value="Unassembled WGS sequence"/>
</dbReference>
<evidence type="ECO:0000256" key="1">
    <source>
        <dbReference type="SAM" id="MobiDB-lite"/>
    </source>
</evidence>
<evidence type="ECO:0000313" key="3">
    <source>
        <dbReference type="EMBL" id="ROR53158.1"/>
    </source>
</evidence>
<dbReference type="SUPFAM" id="SSF88713">
    <property type="entry name" value="Glycoside hydrolase/deacetylase"/>
    <property type="match status" value="1"/>
</dbReference>
<dbReference type="AlphaFoldDB" id="A0A3N1ZR43"/>
<feature type="compositionally biased region" description="Low complexity" evidence="1">
    <location>
        <begin position="51"/>
        <end position="78"/>
    </location>
</feature>
<dbReference type="GO" id="GO:0005975">
    <property type="term" value="P:carbohydrate metabolic process"/>
    <property type="evidence" value="ECO:0007669"/>
    <property type="project" value="InterPro"/>
</dbReference>